<feature type="region of interest" description="Disordered" evidence="1">
    <location>
        <begin position="1"/>
        <end position="27"/>
    </location>
</feature>
<name>A0A9D4ME54_DREPO</name>
<keyword evidence="3" id="KW-1185">Reference proteome</keyword>
<evidence type="ECO:0000256" key="1">
    <source>
        <dbReference type="SAM" id="MobiDB-lite"/>
    </source>
</evidence>
<organism evidence="2 3">
    <name type="scientific">Dreissena polymorpha</name>
    <name type="common">Zebra mussel</name>
    <name type="synonym">Mytilus polymorpha</name>
    <dbReference type="NCBI Taxonomy" id="45954"/>
    <lineage>
        <taxon>Eukaryota</taxon>
        <taxon>Metazoa</taxon>
        <taxon>Spiralia</taxon>
        <taxon>Lophotrochozoa</taxon>
        <taxon>Mollusca</taxon>
        <taxon>Bivalvia</taxon>
        <taxon>Autobranchia</taxon>
        <taxon>Heteroconchia</taxon>
        <taxon>Euheterodonta</taxon>
        <taxon>Imparidentia</taxon>
        <taxon>Neoheterodontei</taxon>
        <taxon>Myida</taxon>
        <taxon>Dreissenoidea</taxon>
        <taxon>Dreissenidae</taxon>
        <taxon>Dreissena</taxon>
    </lineage>
</organism>
<evidence type="ECO:0000313" key="2">
    <source>
        <dbReference type="EMBL" id="KAH3874943.1"/>
    </source>
</evidence>
<comment type="caution">
    <text evidence="2">The sequence shown here is derived from an EMBL/GenBank/DDBJ whole genome shotgun (WGS) entry which is preliminary data.</text>
</comment>
<reference evidence="2" key="1">
    <citation type="journal article" date="2019" name="bioRxiv">
        <title>The Genome of the Zebra Mussel, Dreissena polymorpha: A Resource for Invasive Species Research.</title>
        <authorList>
            <person name="McCartney M.A."/>
            <person name="Auch B."/>
            <person name="Kono T."/>
            <person name="Mallez S."/>
            <person name="Zhang Y."/>
            <person name="Obille A."/>
            <person name="Becker A."/>
            <person name="Abrahante J.E."/>
            <person name="Garbe J."/>
            <person name="Badalamenti J.P."/>
            <person name="Herman A."/>
            <person name="Mangelson H."/>
            <person name="Liachko I."/>
            <person name="Sullivan S."/>
            <person name="Sone E.D."/>
            <person name="Koren S."/>
            <person name="Silverstein K.A.T."/>
            <person name="Beckman K.B."/>
            <person name="Gohl D.M."/>
        </authorList>
    </citation>
    <scope>NUCLEOTIDE SEQUENCE</scope>
    <source>
        <strain evidence="2">Duluth1</strain>
        <tissue evidence="2">Whole animal</tissue>
    </source>
</reference>
<dbReference type="Proteomes" id="UP000828390">
    <property type="component" value="Unassembled WGS sequence"/>
</dbReference>
<accession>A0A9D4ME54</accession>
<protein>
    <submittedName>
        <fullName evidence="2">Uncharacterized protein</fullName>
    </submittedName>
</protein>
<sequence>MFQRDRRTDRQTDSQTDAQSANHRSPLVKPQTLLLFYSRKRKATTPRAVSKKTLLEESVALLQLKDTPDNPLQKANPDEILTKRIARIVKICGRNENIIPGCVTKEKFIKS</sequence>
<evidence type="ECO:0000313" key="3">
    <source>
        <dbReference type="Proteomes" id="UP000828390"/>
    </source>
</evidence>
<reference evidence="2" key="2">
    <citation type="submission" date="2020-11" db="EMBL/GenBank/DDBJ databases">
        <authorList>
            <person name="McCartney M.A."/>
            <person name="Auch B."/>
            <person name="Kono T."/>
            <person name="Mallez S."/>
            <person name="Becker A."/>
            <person name="Gohl D.M."/>
            <person name="Silverstein K.A.T."/>
            <person name="Koren S."/>
            <person name="Bechman K.B."/>
            <person name="Herman A."/>
            <person name="Abrahante J.E."/>
            <person name="Garbe J."/>
        </authorList>
    </citation>
    <scope>NUCLEOTIDE SEQUENCE</scope>
    <source>
        <strain evidence="2">Duluth1</strain>
        <tissue evidence="2">Whole animal</tissue>
    </source>
</reference>
<gene>
    <name evidence="2" type="ORF">DPMN_038200</name>
</gene>
<dbReference type="EMBL" id="JAIWYP010000002">
    <property type="protein sequence ID" value="KAH3874943.1"/>
    <property type="molecule type" value="Genomic_DNA"/>
</dbReference>
<proteinExistence type="predicted"/>
<feature type="compositionally biased region" description="Basic and acidic residues" evidence="1">
    <location>
        <begin position="1"/>
        <end position="12"/>
    </location>
</feature>
<dbReference type="AlphaFoldDB" id="A0A9D4ME54"/>